<evidence type="ECO:0000313" key="2">
    <source>
        <dbReference type="EMBL" id="GFT38602.1"/>
    </source>
</evidence>
<feature type="region of interest" description="Disordered" evidence="1">
    <location>
        <begin position="1"/>
        <end position="53"/>
    </location>
</feature>
<feature type="compositionally biased region" description="Basic and acidic residues" evidence="1">
    <location>
        <begin position="1"/>
        <end position="14"/>
    </location>
</feature>
<reference evidence="2" key="1">
    <citation type="submission" date="2020-08" db="EMBL/GenBank/DDBJ databases">
        <title>Multicomponent nature underlies the extraordinary mechanical properties of spider dragline silk.</title>
        <authorList>
            <person name="Kono N."/>
            <person name="Nakamura H."/>
            <person name="Mori M."/>
            <person name="Yoshida Y."/>
            <person name="Ohtoshi R."/>
            <person name="Malay A.D."/>
            <person name="Moran D.A.P."/>
            <person name="Tomita M."/>
            <person name="Numata K."/>
            <person name="Arakawa K."/>
        </authorList>
    </citation>
    <scope>NUCLEOTIDE SEQUENCE</scope>
</reference>
<dbReference type="OrthoDB" id="10557440at2759"/>
<organism evidence="2 3">
    <name type="scientific">Nephila pilipes</name>
    <name type="common">Giant wood spider</name>
    <name type="synonym">Nephila maculata</name>
    <dbReference type="NCBI Taxonomy" id="299642"/>
    <lineage>
        <taxon>Eukaryota</taxon>
        <taxon>Metazoa</taxon>
        <taxon>Ecdysozoa</taxon>
        <taxon>Arthropoda</taxon>
        <taxon>Chelicerata</taxon>
        <taxon>Arachnida</taxon>
        <taxon>Araneae</taxon>
        <taxon>Araneomorphae</taxon>
        <taxon>Entelegynae</taxon>
        <taxon>Araneoidea</taxon>
        <taxon>Nephilidae</taxon>
        <taxon>Nephila</taxon>
    </lineage>
</organism>
<accession>A0A8X6NYX4</accession>
<dbReference type="EMBL" id="BMAW01109482">
    <property type="protein sequence ID" value="GFT38602.1"/>
    <property type="molecule type" value="Genomic_DNA"/>
</dbReference>
<dbReference type="Proteomes" id="UP000887013">
    <property type="component" value="Unassembled WGS sequence"/>
</dbReference>
<sequence length="305" mass="35489">MHHELNLRDKEHPYLRKLRREVKKRRERKSFQEKKKARLGKKKTKTNGATSKERVTNKRIRVKSEYLVKTEGQDRRLIRLGLSTLELSLEEFLTVVDSKQWQPGLNNLSIVDPGIPPPSHVFPHTSFGLERVGSIRRENNRIDRNRNKGNPFRQKLVPFEVAPLENQQYGDHKDETPEVPSHTNFVHTKLRVLEKRGIQFLFPTSSVHGREAETNKNTSVSSLLFRSIISTWKTRVLDKKEQLAIDSQMNRANAPLHSVLESEAKSINEGYKRSKCQKRSKKVTENHNAQMDCSIKRVRSFDDLV</sequence>
<protein>
    <submittedName>
        <fullName evidence="2">Uncharacterized protein</fullName>
    </submittedName>
</protein>
<dbReference type="AlphaFoldDB" id="A0A8X6NYX4"/>
<evidence type="ECO:0000256" key="1">
    <source>
        <dbReference type="SAM" id="MobiDB-lite"/>
    </source>
</evidence>
<feature type="compositionally biased region" description="Basic residues" evidence="1">
    <location>
        <begin position="15"/>
        <end position="28"/>
    </location>
</feature>
<feature type="compositionally biased region" description="Basic residues" evidence="1">
    <location>
        <begin position="35"/>
        <end position="45"/>
    </location>
</feature>
<gene>
    <name evidence="2" type="primary">AVEN_214098_1</name>
    <name evidence="2" type="ORF">NPIL_43651</name>
</gene>
<comment type="caution">
    <text evidence="2">The sequence shown here is derived from an EMBL/GenBank/DDBJ whole genome shotgun (WGS) entry which is preliminary data.</text>
</comment>
<keyword evidence="3" id="KW-1185">Reference proteome</keyword>
<proteinExistence type="predicted"/>
<evidence type="ECO:0000313" key="3">
    <source>
        <dbReference type="Proteomes" id="UP000887013"/>
    </source>
</evidence>
<name>A0A8X6NYX4_NEPPI</name>